<evidence type="ECO:0000313" key="1">
    <source>
        <dbReference type="EMBL" id="SQA76982.1"/>
    </source>
</evidence>
<dbReference type="RefSeq" id="WP_128090626.1">
    <property type="nucleotide sequence ID" value="NZ_UARG01000017.1"/>
</dbReference>
<name>A0A2X2R9B9_CAPOC</name>
<proteinExistence type="predicted"/>
<organism evidence="1 2">
    <name type="scientific">Capnocytophaga ochracea</name>
    <dbReference type="NCBI Taxonomy" id="1018"/>
    <lineage>
        <taxon>Bacteria</taxon>
        <taxon>Pseudomonadati</taxon>
        <taxon>Bacteroidota</taxon>
        <taxon>Flavobacteriia</taxon>
        <taxon>Flavobacteriales</taxon>
        <taxon>Flavobacteriaceae</taxon>
        <taxon>Capnocytophaga</taxon>
    </lineage>
</organism>
<gene>
    <name evidence="1" type="ORF">NCTC11546_00184</name>
</gene>
<sequence length="217" mass="24763">MKEKSTELKTLENRRLLFTNYSEIAELKAQLEEYQYNEEAMKVGKALYDKAQAAYNDNLAKTSQTVEKRALFEKAYKAMNDKYKEHRKVAKVALKASPEALVSFGLKGTMSRDYLEGLATTKKLYEGIKATTTQRAALDRFKLTEAVADEQLSVIAKVEELRAQYVKLRGIDQQATQDKNKAFEAMNKWVKEFYEVAKIALSDRPQLLESIGKLVKS</sequence>
<protein>
    <submittedName>
        <fullName evidence="1">Uncharacterized protein</fullName>
    </submittedName>
</protein>
<accession>A0A2X2R9B9</accession>
<evidence type="ECO:0000313" key="2">
    <source>
        <dbReference type="Proteomes" id="UP000249891"/>
    </source>
</evidence>
<dbReference type="Proteomes" id="UP000249891">
    <property type="component" value="Unassembled WGS sequence"/>
</dbReference>
<dbReference type="AlphaFoldDB" id="A0A2X2R9B9"/>
<dbReference type="EMBL" id="UARG01000017">
    <property type="protein sequence ID" value="SQA76982.1"/>
    <property type="molecule type" value="Genomic_DNA"/>
</dbReference>
<reference evidence="1 2" key="1">
    <citation type="submission" date="2018-06" db="EMBL/GenBank/DDBJ databases">
        <authorList>
            <consortium name="Pathogen Informatics"/>
            <person name="Doyle S."/>
        </authorList>
    </citation>
    <scope>NUCLEOTIDE SEQUENCE [LARGE SCALE GENOMIC DNA]</scope>
    <source>
        <strain evidence="1 2">NCTC11546</strain>
    </source>
</reference>